<organism evidence="10 11">
    <name type="scientific">Bombardia bombarda</name>
    <dbReference type="NCBI Taxonomy" id="252184"/>
    <lineage>
        <taxon>Eukaryota</taxon>
        <taxon>Fungi</taxon>
        <taxon>Dikarya</taxon>
        <taxon>Ascomycota</taxon>
        <taxon>Pezizomycotina</taxon>
        <taxon>Sordariomycetes</taxon>
        <taxon>Sordariomycetidae</taxon>
        <taxon>Sordariales</taxon>
        <taxon>Lasiosphaeriaceae</taxon>
        <taxon>Bombardia</taxon>
    </lineage>
</organism>
<dbReference type="PANTHER" id="PTHR48022:SF26">
    <property type="entry name" value="MAJOR FACILITATOR SUPERFAMILY (MFS) PROFILE DOMAIN-CONTAINING PROTEIN-RELATED"/>
    <property type="match status" value="1"/>
</dbReference>
<evidence type="ECO:0000256" key="3">
    <source>
        <dbReference type="ARBA" id="ARBA00022448"/>
    </source>
</evidence>
<sequence length="565" mass="62467">MGLTNRTDKSKRWFGLRGGWLTFWITFMCATDMTLFGYDQGVFSGVVISEDYLTTHGLHGPEKTNLLSIITAIYDIGCFLGAIVAFTVGEQLGRKSTILLGTTFMAVGAALQTSSFSPAHMIVARIVSGIGNGINTSTAPIFQTETASASWRGRLVILEMTSNILGFLLSNWINYGLSFVDSPVSWRLPLALQFVFIALLYATVPWLPESPRWLIAHDRVDEAAVIIADLQPLTDPPAAPDDPHVVAQKREIMFSVAYERENGLRWRDLLSPKQPPSTSAGTKTIRRLLLGAGTQVMQQLGGINILSYYLPSLLITSVGLSDSTARLVSACSAVTYLLAAALAAPLVERHGRRVMMMVSSAIQFVCFLLLTILLYLAQKPGYAYQHQVASASVVFFFIYYMGFGLGMLGIPWLYPTEINSLPMRTKGVAIATAANWIVNFMVVEVTPIGVQTLGWRFYIVWTVLNAVFVPLIWLVYPETGRQPFYFTVNGGENECNTLTELVIADRTLEDLDAYFRENPPLLVFRDKDAISIKRPAKYIEMQQHDIAEAREGGRDVEVAVDGKSQ</sequence>
<dbReference type="InterPro" id="IPR036259">
    <property type="entry name" value="MFS_trans_sf"/>
</dbReference>
<evidence type="ECO:0000256" key="8">
    <source>
        <dbReference type="SAM" id="Phobius"/>
    </source>
</evidence>
<feature type="transmembrane region" description="Helical" evidence="8">
    <location>
        <begin position="155"/>
        <end position="174"/>
    </location>
</feature>
<evidence type="ECO:0000256" key="2">
    <source>
        <dbReference type="ARBA" id="ARBA00010992"/>
    </source>
</evidence>
<comment type="subcellular location">
    <subcellularLocation>
        <location evidence="1">Membrane</location>
        <topology evidence="1">Multi-pass membrane protein</topology>
    </subcellularLocation>
</comment>
<feature type="transmembrane region" description="Helical" evidence="8">
    <location>
        <begin position="288"/>
        <end position="307"/>
    </location>
</feature>
<dbReference type="PANTHER" id="PTHR48022">
    <property type="entry name" value="PLASTIDIC GLUCOSE TRANSPORTER 4"/>
    <property type="match status" value="1"/>
</dbReference>
<feature type="transmembrane region" description="Helical" evidence="8">
    <location>
        <begin position="20"/>
        <end position="38"/>
    </location>
</feature>
<dbReference type="GO" id="GO:0005351">
    <property type="term" value="F:carbohydrate:proton symporter activity"/>
    <property type="evidence" value="ECO:0007669"/>
    <property type="project" value="TreeGrafter"/>
</dbReference>
<feature type="transmembrane region" description="Helical" evidence="8">
    <location>
        <begin position="426"/>
        <end position="443"/>
    </location>
</feature>
<feature type="transmembrane region" description="Helical" evidence="8">
    <location>
        <begin position="66"/>
        <end position="86"/>
    </location>
</feature>
<dbReference type="PROSITE" id="PS00217">
    <property type="entry name" value="SUGAR_TRANSPORT_2"/>
    <property type="match status" value="1"/>
</dbReference>
<dbReference type="InterPro" id="IPR050360">
    <property type="entry name" value="MFS_Sugar_Transporters"/>
</dbReference>
<dbReference type="EMBL" id="JAULSR010000004">
    <property type="protein sequence ID" value="KAK0621813.1"/>
    <property type="molecule type" value="Genomic_DNA"/>
</dbReference>
<proteinExistence type="inferred from homology"/>
<keyword evidence="6 8" id="KW-0472">Membrane</keyword>
<feature type="transmembrane region" description="Helical" evidence="8">
    <location>
        <begin position="455"/>
        <end position="476"/>
    </location>
</feature>
<evidence type="ECO:0000313" key="10">
    <source>
        <dbReference type="EMBL" id="KAK0621813.1"/>
    </source>
</evidence>
<dbReference type="SUPFAM" id="SSF103473">
    <property type="entry name" value="MFS general substrate transporter"/>
    <property type="match status" value="1"/>
</dbReference>
<feature type="transmembrane region" description="Helical" evidence="8">
    <location>
        <begin position="354"/>
        <end position="377"/>
    </location>
</feature>
<dbReference type="Gene3D" id="1.20.1250.20">
    <property type="entry name" value="MFS general substrate transporter like domains"/>
    <property type="match status" value="1"/>
</dbReference>
<keyword evidence="5 8" id="KW-1133">Transmembrane helix</keyword>
<comment type="similarity">
    <text evidence="2 7">Belongs to the major facilitator superfamily. Sugar transporter (TC 2.A.1.1) family.</text>
</comment>
<evidence type="ECO:0000256" key="1">
    <source>
        <dbReference type="ARBA" id="ARBA00004141"/>
    </source>
</evidence>
<dbReference type="PRINTS" id="PR00171">
    <property type="entry name" value="SUGRTRNSPORT"/>
</dbReference>
<dbReference type="Proteomes" id="UP001174934">
    <property type="component" value="Unassembled WGS sequence"/>
</dbReference>
<feature type="domain" description="Major facilitator superfamily (MFS) profile" evidence="9">
    <location>
        <begin position="25"/>
        <end position="480"/>
    </location>
</feature>
<gene>
    <name evidence="10" type="ORF">B0T17DRAFT_494032</name>
</gene>
<evidence type="ECO:0000313" key="11">
    <source>
        <dbReference type="Proteomes" id="UP001174934"/>
    </source>
</evidence>
<feature type="transmembrane region" description="Helical" evidence="8">
    <location>
        <begin position="186"/>
        <end position="207"/>
    </location>
</feature>
<comment type="caution">
    <text evidence="10">The sequence shown here is derived from an EMBL/GenBank/DDBJ whole genome shotgun (WGS) entry which is preliminary data.</text>
</comment>
<evidence type="ECO:0000256" key="5">
    <source>
        <dbReference type="ARBA" id="ARBA00022989"/>
    </source>
</evidence>
<dbReference type="GO" id="GO:0016020">
    <property type="term" value="C:membrane"/>
    <property type="evidence" value="ECO:0007669"/>
    <property type="project" value="UniProtKB-SubCell"/>
</dbReference>
<feature type="transmembrane region" description="Helical" evidence="8">
    <location>
        <begin position="327"/>
        <end position="347"/>
    </location>
</feature>
<protein>
    <submittedName>
        <fullName evidence="10">Hexose carrier protein</fullName>
    </submittedName>
</protein>
<accession>A0AA39WUE5</accession>
<keyword evidence="3 7" id="KW-0813">Transport</keyword>
<evidence type="ECO:0000256" key="4">
    <source>
        <dbReference type="ARBA" id="ARBA00022692"/>
    </source>
</evidence>
<feature type="transmembrane region" description="Helical" evidence="8">
    <location>
        <begin position="389"/>
        <end position="414"/>
    </location>
</feature>
<dbReference type="NCBIfam" id="TIGR00879">
    <property type="entry name" value="SP"/>
    <property type="match status" value="1"/>
</dbReference>
<dbReference type="PROSITE" id="PS50850">
    <property type="entry name" value="MFS"/>
    <property type="match status" value="1"/>
</dbReference>
<evidence type="ECO:0000256" key="6">
    <source>
        <dbReference type="ARBA" id="ARBA00023136"/>
    </source>
</evidence>
<evidence type="ECO:0000256" key="7">
    <source>
        <dbReference type="RuleBase" id="RU003346"/>
    </source>
</evidence>
<dbReference type="InterPro" id="IPR020846">
    <property type="entry name" value="MFS_dom"/>
</dbReference>
<dbReference type="AlphaFoldDB" id="A0AA39WUE5"/>
<dbReference type="InterPro" id="IPR003663">
    <property type="entry name" value="Sugar/inositol_transpt"/>
</dbReference>
<reference evidence="10" key="1">
    <citation type="submission" date="2023-06" db="EMBL/GenBank/DDBJ databases">
        <title>Genome-scale phylogeny and comparative genomics of the fungal order Sordariales.</title>
        <authorList>
            <consortium name="Lawrence Berkeley National Laboratory"/>
            <person name="Hensen N."/>
            <person name="Bonometti L."/>
            <person name="Westerberg I."/>
            <person name="Brannstrom I.O."/>
            <person name="Guillou S."/>
            <person name="Cros-Aarteil S."/>
            <person name="Calhoun S."/>
            <person name="Haridas S."/>
            <person name="Kuo A."/>
            <person name="Mondo S."/>
            <person name="Pangilinan J."/>
            <person name="Riley R."/>
            <person name="LaButti K."/>
            <person name="Andreopoulos B."/>
            <person name="Lipzen A."/>
            <person name="Chen C."/>
            <person name="Yanf M."/>
            <person name="Daum C."/>
            <person name="Ng V."/>
            <person name="Clum A."/>
            <person name="Steindorff A."/>
            <person name="Ohm R."/>
            <person name="Martin F."/>
            <person name="Silar P."/>
            <person name="Natvig D."/>
            <person name="Lalanne C."/>
            <person name="Gautier V."/>
            <person name="Ament-velasquez S.L."/>
            <person name="Kruys A."/>
            <person name="Hutchinson M.I."/>
            <person name="Powell A.J."/>
            <person name="Barry K."/>
            <person name="Miller A.N."/>
            <person name="Grigoriev I.V."/>
            <person name="Debuchy R."/>
            <person name="Gladieux P."/>
            <person name="Thoren M.H."/>
            <person name="Johannesson H."/>
        </authorList>
    </citation>
    <scope>NUCLEOTIDE SEQUENCE</scope>
    <source>
        <strain evidence="10">SMH3391-2</strain>
    </source>
</reference>
<name>A0AA39WUE5_9PEZI</name>
<keyword evidence="4 8" id="KW-0812">Transmembrane</keyword>
<dbReference type="InterPro" id="IPR005828">
    <property type="entry name" value="MFS_sugar_transport-like"/>
</dbReference>
<dbReference type="Pfam" id="PF00083">
    <property type="entry name" value="Sugar_tr"/>
    <property type="match status" value="1"/>
</dbReference>
<keyword evidence="11" id="KW-1185">Reference proteome</keyword>
<dbReference type="InterPro" id="IPR005829">
    <property type="entry name" value="Sugar_transporter_CS"/>
</dbReference>
<evidence type="ECO:0000259" key="9">
    <source>
        <dbReference type="PROSITE" id="PS50850"/>
    </source>
</evidence>